<organism evidence="12 13">
    <name type="scientific">Balaenoptera physalus</name>
    <name type="common">Fin whale</name>
    <name type="synonym">Balaena physalus</name>
    <dbReference type="NCBI Taxonomy" id="9770"/>
    <lineage>
        <taxon>Eukaryota</taxon>
        <taxon>Metazoa</taxon>
        <taxon>Chordata</taxon>
        <taxon>Craniata</taxon>
        <taxon>Vertebrata</taxon>
        <taxon>Euteleostomi</taxon>
        <taxon>Mammalia</taxon>
        <taxon>Eutheria</taxon>
        <taxon>Laurasiatheria</taxon>
        <taxon>Artiodactyla</taxon>
        <taxon>Whippomorpha</taxon>
        <taxon>Cetacea</taxon>
        <taxon>Mysticeti</taxon>
        <taxon>Balaenopteridae</taxon>
        <taxon>Balaenoptera</taxon>
    </lineage>
</organism>
<evidence type="ECO:0000256" key="8">
    <source>
        <dbReference type="ARBA" id="ARBA00023136"/>
    </source>
</evidence>
<keyword evidence="4 9" id="KW-0812">Transmembrane</keyword>
<feature type="transmembrane region" description="Helical" evidence="9">
    <location>
        <begin position="482"/>
        <end position="507"/>
    </location>
</feature>
<dbReference type="SUPFAM" id="SSF161093">
    <property type="entry name" value="MgtE membrane domain-like"/>
    <property type="match status" value="2"/>
</dbReference>
<evidence type="ECO:0000313" key="12">
    <source>
        <dbReference type="EMBL" id="KAB0394234.1"/>
    </source>
</evidence>
<feature type="transmembrane region" description="Helical" evidence="9">
    <location>
        <begin position="185"/>
        <end position="216"/>
    </location>
</feature>
<dbReference type="FunFam" id="1.10.357.20:FF:000001">
    <property type="entry name" value="Solute carrier family 41 member 2"/>
    <property type="match status" value="1"/>
</dbReference>
<feature type="domain" description="SLC41A/MgtE integral membrane" evidence="11">
    <location>
        <begin position="356"/>
        <end position="499"/>
    </location>
</feature>
<keyword evidence="6 9" id="KW-1133">Transmembrane helix</keyword>
<dbReference type="OrthoDB" id="5791097at2759"/>
<dbReference type="InterPro" id="IPR036739">
    <property type="entry name" value="SLC41_membr_dom_sf"/>
</dbReference>
<dbReference type="Pfam" id="PF01769">
    <property type="entry name" value="MgtE"/>
    <property type="match status" value="2"/>
</dbReference>
<dbReference type="EMBL" id="SGJD01002871">
    <property type="protein sequence ID" value="KAB0394234.1"/>
    <property type="molecule type" value="Genomic_DNA"/>
</dbReference>
<comment type="similarity">
    <text evidence="2 9">Belongs to the SLC41A transporter family.</text>
</comment>
<dbReference type="InterPro" id="IPR006667">
    <property type="entry name" value="SLC41_membr_dom"/>
</dbReference>
<evidence type="ECO:0000256" key="10">
    <source>
        <dbReference type="SAM" id="MobiDB-lite"/>
    </source>
</evidence>
<keyword evidence="7 9" id="KW-0406">Ion transport</keyword>
<feature type="transmembrane region" description="Helical" evidence="9">
    <location>
        <begin position="412"/>
        <end position="430"/>
    </location>
</feature>
<feature type="transmembrane region" description="Helical" evidence="9">
    <location>
        <begin position="442"/>
        <end position="462"/>
    </location>
</feature>
<dbReference type="GO" id="GO:0005886">
    <property type="term" value="C:plasma membrane"/>
    <property type="evidence" value="ECO:0007669"/>
    <property type="project" value="TreeGrafter"/>
</dbReference>
<dbReference type="PANTHER" id="PTHR16228:SF23">
    <property type="entry name" value="SOLUTE CARRIER FAMILY 41 MEMBER 1"/>
    <property type="match status" value="1"/>
</dbReference>
<evidence type="ECO:0000256" key="7">
    <source>
        <dbReference type="ARBA" id="ARBA00023065"/>
    </source>
</evidence>
<dbReference type="GO" id="GO:0008324">
    <property type="term" value="F:monoatomic cation transmembrane transporter activity"/>
    <property type="evidence" value="ECO:0007669"/>
    <property type="project" value="UniProtKB-UniRule"/>
</dbReference>
<feature type="domain" description="SLC41A/MgtE integral membrane" evidence="11">
    <location>
        <begin position="137"/>
        <end position="248"/>
    </location>
</feature>
<feature type="transmembrane region" description="Helical" evidence="9">
    <location>
        <begin position="317"/>
        <end position="340"/>
    </location>
</feature>
<proteinExistence type="inferred from homology"/>
<dbReference type="Gene3D" id="1.10.357.20">
    <property type="entry name" value="SLC41 divalent cation transporters, integral membrane domain"/>
    <property type="match status" value="2"/>
</dbReference>
<evidence type="ECO:0000256" key="4">
    <source>
        <dbReference type="ARBA" id="ARBA00022692"/>
    </source>
</evidence>
<feature type="transmembrane region" description="Helical" evidence="9">
    <location>
        <begin position="228"/>
        <end position="253"/>
    </location>
</feature>
<dbReference type="FunFam" id="1.10.357.20:FF:000002">
    <property type="entry name" value="Solute carrier family 41, member 2"/>
    <property type="match status" value="1"/>
</dbReference>
<accession>A0A643C239</accession>
<dbReference type="GO" id="GO:0015693">
    <property type="term" value="P:magnesium ion transport"/>
    <property type="evidence" value="ECO:0007669"/>
    <property type="project" value="UniProtKB-ARBA"/>
</dbReference>
<dbReference type="Proteomes" id="UP000437017">
    <property type="component" value="Unassembled WGS sequence"/>
</dbReference>
<dbReference type="InterPro" id="IPR045349">
    <property type="entry name" value="SLC41A1-3"/>
</dbReference>
<sequence length="553" mass="59157">PEPKDVHQLNGTGPTASPCPSDGPGREPLAGTSEFLGPDGTGVEVVVIESRANAKGVREEDALLENGSQSNESDDVSTDRGPAPPSPLKETSFSIGLQVLFPFLLAGFGTVAAGMVLDIVQHWEVFQKVTEVFILANIGHMDTPKELWRMITGNMALIQVQATVVGFLASIAAVVFGWIPDGHFSIPHAFLLCASSVATAFIASLVLGVIMVGVIIGSRKIGINPDNVATPIAASLGDLITLALLSGISWGLYLEQGESEAIKGVTRVDSWVGLGEMVVGLHMCKDFFYVLNYLVGAQCLAIYLPPGVCLLHGPAACLGEAFTGLCVLSLCLCSVGGLILDKTVSDPNFAGMAVFTPVINGVGGNLVAVQASRISTFLHMNGMPGENSGQAPRRCPSPCTTFFSPDVNSRSARVLFLLVVPGHLVFLYTISCMQGGHTTLTLIFIIFYMTAALLQVLILLYIADWMVHWMWGRGLDPDNFSIPYLTALGDLLGTGLLALSFHVLWLIGDRDTDPPKRGFRTRRLDINRLLPLFSAQHKTGRTLESLHLPHTFP</sequence>
<evidence type="ECO:0000256" key="6">
    <source>
        <dbReference type="ARBA" id="ARBA00022989"/>
    </source>
</evidence>
<feature type="region of interest" description="Disordered" evidence="10">
    <location>
        <begin position="1"/>
        <end position="41"/>
    </location>
</feature>
<evidence type="ECO:0000256" key="5">
    <source>
        <dbReference type="ARBA" id="ARBA00022842"/>
    </source>
</evidence>
<name>A0A643C239_BALPH</name>
<evidence type="ECO:0000256" key="2">
    <source>
        <dbReference type="ARBA" id="ARBA00009749"/>
    </source>
</evidence>
<keyword evidence="8 9" id="KW-0472">Membrane</keyword>
<dbReference type="GO" id="GO:0022890">
    <property type="term" value="F:inorganic cation transmembrane transporter activity"/>
    <property type="evidence" value="ECO:0007669"/>
    <property type="project" value="UniProtKB-UniRule"/>
</dbReference>
<dbReference type="AlphaFoldDB" id="A0A643C239"/>
<keyword evidence="3 9" id="KW-0813">Transport</keyword>
<evidence type="ECO:0000313" key="13">
    <source>
        <dbReference type="Proteomes" id="UP000437017"/>
    </source>
</evidence>
<evidence type="ECO:0000256" key="3">
    <source>
        <dbReference type="ARBA" id="ARBA00022448"/>
    </source>
</evidence>
<gene>
    <name evidence="12" type="ORF">E2I00_005926</name>
</gene>
<feature type="transmembrane region" description="Helical" evidence="9">
    <location>
        <begin position="287"/>
        <end position="305"/>
    </location>
</feature>
<dbReference type="PANTHER" id="PTHR16228">
    <property type="entry name" value="DIVALENT CATION TRANSPORTER SOLUTE CARRIER FAMILY 41"/>
    <property type="match status" value="1"/>
</dbReference>
<evidence type="ECO:0000256" key="1">
    <source>
        <dbReference type="ARBA" id="ARBA00004141"/>
    </source>
</evidence>
<keyword evidence="13" id="KW-1185">Reference proteome</keyword>
<evidence type="ECO:0000259" key="11">
    <source>
        <dbReference type="Pfam" id="PF01769"/>
    </source>
</evidence>
<comment type="caution">
    <text evidence="12">The sequence shown here is derived from an EMBL/GenBank/DDBJ whole genome shotgun (WGS) entry which is preliminary data.</text>
</comment>
<evidence type="ECO:0000256" key="9">
    <source>
        <dbReference type="RuleBase" id="RU369007"/>
    </source>
</evidence>
<comment type="function">
    <text evidence="9">Acts as a magnesium transporter.</text>
</comment>
<feature type="region of interest" description="Disordered" evidence="10">
    <location>
        <begin position="54"/>
        <end position="88"/>
    </location>
</feature>
<feature type="transmembrane region" description="Helical" evidence="9">
    <location>
        <begin position="95"/>
        <end position="120"/>
    </location>
</feature>
<protein>
    <recommendedName>
        <fullName evidence="9">Solute carrier family 41 member</fullName>
    </recommendedName>
</protein>
<keyword evidence="5 9" id="KW-0460">Magnesium</keyword>
<feature type="transmembrane region" description="Helical" evidence="9">
    <location>
        <begin position="155"/>
        <end position="179"/>
    </location>
</feature>
<reference evidence="12 13" key="1">
    <citation type="journal article" date="2019" name="PLoS ONE">
        <title>Genomic analyses reveal an absence of contemporary introgressive admixture between fin whales and blue whales, despite known hybrids.</title>
        <authorList>
            <person name="Westbury M.V."/>
            <person name="Petersen B."/>
            <person name="Lorenzen E.D."/>
        </authorList>
    </citation>
    <scope>NUCLEOTIDE SEQUENCE [LARGE SCALE GENOMIC DNA]</scope>
    <source>
        <strain evidence="12">FinWhale-01</strain>
    </source>
</reference>
<feature type="non-terminal residue" evidence="12">
    <location>
        <position position="1"/>
    </location>
</feature>
<comment type="subcellular location">
    <subcellularLocation>
        <location evidence="1 9">Membrane</location>
        <topology evidence="1 9">Multi-pass membrane protein</topology>
    </subcellularLocation>
</comment>